<keyword evidence="4 5" id="KW-0067">ATP-binding</keyword>
<dbReference type="InterPro" id="IPR027510">
    <property type="entry name" value="HMPDK_MptE"/>
</dbReference>
<dbReference type="EMBL" id="CP096019">
    <property type="protein sequence ID" value="UPM43956.1"/>
    <property type="molecule type" value="Genomic_DNA"/>
</dbReference>
<evidence type="ECO:0000313" key="7">
    <source>
        <dbReference type="Proteomes" id="UP000831768"/>
    </source>
</evidence>
<keyword evidence="1 5" id="KW-0808">Transferase</keyword>
<sequence>MNFSEWEPLYAAILDDLGIDRGADERARDRLAALTTPFDLDRLTFEGETVVIVGGGPIETDTPIEQADRVVAAGGGIEHCQRADASIDLVVTDLDTDPETVVSLTHHGTPVAVAAHGDNVPAIERHVPAMDRDNVLATTQAKPVEHVVNAGGFTDGDRAAFIADHCGADALVFLGWVFDDSDVAPMKHRKLLWAKRLLWVLEQRRHERLSVLDGHRSAIDTDDLGDHG</sequence>
<dbReference type="GeneID" id="71927542"/>
<dbReference type="GO" id="GO:0005524">
    <property type="term" value="F:ATP binding"/>
    <property type="evidence" value="ECO:0007669"/>
    <property type="project" value="UniProtKB-UniRule"/>
</dbReference>
<dbReference type="GO" id="GO:0009229">
    <property type="term" value="P:thiamine diphosphate biosynthetic process"/>
    <property type="evidence" value="ECO:0007669"/>
    <property type="project" value="InterPro"/>
</dbReference>
<dbReference type="GO" id="GO:0016301">
    <property type="term" value="F:kinase activity"/>
    <property type="evidence" value="ECO:0007669"/>
    <property type="project" value="UniProtKB-KW"/>
</dbReference>
<dbReference type="EC" id="2.7.6.3" evidence="5"/>
<dbReference type="GO" id="GO:0003848">
    <property type="term" value="F:2-amino-4-hydroxy-6-hydroxymethyldihydropteridine diphosphokinase activity"/>
    <property type="evidence" value="ECO:0007669"/>
    <property type="project" value="UniProtKB-UniRule"/>
</dbReference>
<comment type="similarity">
    <text evidence="5">Belongs to the archaeal 6-HMPDK family.</text>
</comment>
<evidence type="ECO:0000256" key="2">
    <source>
        <dbReference type="ARBA" id="ARBA00022741"/>
    </source>
</evidence>
<dbReference type="RefSeq" id="WP_247994614.1">
    <property type="nucleotide sequence ID" value="NZ_CP096019.1"/>
</dbReference>
<evidence type="ECO:0000313" key="6">
    <source>
        <dbReference type="EMBL" id="UPM43956.1"/>
    </source>
</evidence>
<protein>
    <recommendedName>
        <fullName evidence="5">6-hydroxymethyl-7,8-dihydropterin pyrophosphokinase</fullName>
        <shortName evidence="5">HPPK</shortName>
        <ecNumber evidence="5">2.7.6.3</ecNumber>
    </recommendedName>
    <alternativeName>
        <fullName evidence="5">2-amino-4-hydroxy-6-hydroxymethyldihydropteridine pyrophosphokinase</fullName>
    </alternativeName>
    <alternativeName>
        <fullName evidence="5">6-hydroxymethyl-7,8-dihydropterin diphosphokinase</fullName>
        <shortName evidence="5">6-HMPDK</shortName>
    </alternativeName>
    <alternativeName>
        <fullName evidence="5">7,8-dihydro-6-hydroxymethylpterin diphosphokinase</fullName>
    </alternativeName>
    <alternativeName>
        <fullName evidence="5">7,8-dihydro-6-hydroxymethylpterin pyrophosphokinase</fullName>
        <shortName evidence="5">PPPK</shortName>
    </alternativeName>
</protein>
<name>A0A8U0A517_9EURY</name>
<dbReference type="KEGG" id="haad:MW046_05805"/>
<evidence type="ECO:0000256" key="3">
    <source>
        <dbReference type="ARBA" id="ARBA00022777"/>
    </source>
</evidence>
<gene>
    <name evidence="5" type="primary">mptE</name>
    <name evidence="6" type="ORF">MW046_05805</name>
</gene>
<dbReference type="InterPro" id="IPR036759">
    <property type="entry name" value="TPK_catalytic_sf"/>
</dbReference>
<comment type="cofactor">
    <cofactor evidence="5">
        <name>Mg(2+)</name>
        <dbReference type="ChEBI" id="CHEBI:18420"/>
    </cofactor>
</comment>
<dbReference type="GO" id="GO:0000287">
    <property type="term" value="F:magnesium ion binding"/>
    <property type="evidence" value="ECO:0007669"/>
    <property type="project" value="UniProtKB-UniRule"/>
</dbReference>
<keyword evidence="7" id="KW-1185">Reference proteome</keyword>
<comment type="pathway">
    <text evidence="5">Cofactor biosynthesis; tetrahydrofolate biosynthesis; 2-amino-4-hydroxy-6-hydroxymethyl-7,8-dihydropteridine diphosphate from 7,8-dihydroneopterin triphosphate: step 4/4.</text>
</comment>
<evidence type="ECO:0000256" key="4">
    <source>
        <dbReference type="ARBA" id="ARBA00022840"/>
    </source>
</evidence>
<comment type="catalytic activity">
    <reaction evidence="5">
        <text>6-hydroxymethyl-7,8-dihydropterin + ATP = (7,8-dihydropterin-6-yl)methyl diphosphate + AMP + H(+)</text>
        <dbReference type="Rhea" id="RHEA:11412"/>
        <dbReference type="ChEBI" id="CHEBI:15378"/>
        <dbReference type="ChEBI" id="CHEBI:30616"/>
        <dbReference type="ChEBI" id="CHEBI:44841"/>
        <dbReference type="ChEBI" id="CHEBI:72950"/>
        <dbReference type="ChEBI" id="CHEBI:456215"/>
        <dbReference type="EC" id="2.7.6.3"/>
    </reaction>
</comment>
<comment type="function">
    <text evidence="5">Catalyzes the transfer of diphosphate from ATP to 6-hydroxymethyl-7,8-dihydropterin (6-HMD), leading to 6-hydroxymethyl-7,8-dihydropterin diphosphate (6-HMDP).</text>
</comment>
<keyword evidence="5" id="KW-0460">Magnesium</keyword>
<dbReference type="AlphaFoldDB" id="A0A8U0A517"/>
<dbReference type="GO" id="GO:0004788">
    <property type="term" value="F:thiamine diphosphokinase activity"/>
    <property type="evidence" value="ECO:0007669"/>
    <property type="project" value="InterPro"/>
</dbReference>
<dbReference type="Gene3D" id="3.40.50.10240">
    <property type="entry name" value="Thiamin pyrophosphokinase, catalytic domain"/>
    <property type="match status" value="1"/>
</dbReference>
<proteinExistence type="inferred from homology"/>
<evidence type="ECO:0000256" key="5">
    <source>
        <dbReference type="HAMAP-Rule" id="MF_02131"/>
    </source>
</evidence>
<dbReference type="PANTHER" id="PTHR39648:SF1">
    <property type="entry name" value="6-HYDROXYMETHYL-7,8-DIHYDROPTERIN PYROPHOSPHOKINASE"/>
    <property type="match status" value="1"/>
</dbReference>
<reference evidence="6" key="1">
    <citation type="submission" date="2022-04" db="EMBL/GenBank/DDBJ databases">
        <title>Halocatena sp. nov., isolated from a salt lake.</title>
        <authorList>
            <person name="Cui H.-L."/>
        </authorList>
    </citation>
    <scope>NUCLEOTIDE SEQUENCE</scope>
    <source>
        <strain evidence="6">AD-1</strain>
    </source>
</reference>
<dbReference type="PANTHER" id="PTHR39648">
    <property type="entry name" value="6-HYDROXYMETHYL-7,8-DIHYDROPTERIN PYROPHOSPHOKINASE"/>
    <property type="match status" value="1"/>
</dbReference>
<dbReference type="HAMAP" id="MF_02131">
    <property type="entry name" value="HMPDK_arch"/>
    <property type="match status" value="1"/>
</dbReference>
<accession>A0A8U0A517</accession>
<dbReference type="GO" id="GO:0046656">
    <property type="term" value="P:folic acid biosynthetic process"/>
    <property type="evidence" value="ECO:0007669"/>
    <property type="project" value="UniProtKB-KW"/>
</dbReference>
<evidence type="ECO:0000256" key="1">
    <source>
        <dbReference type="ARBA" id="ARBA00022679"/>
    </source>
</evidence>
<keyword evidence="2 5" id="KW-0547">Nucleotide-binding</keyword>
<dbReference type="Proteomes" id="UP000831768">
    <property type="component" value="Chromosome"/>
</dbReference>
<organism evidence="6 7">
    <name type="scientific">Halocatena salina</name>
    <dbReference type="NCBI Taxonomy" id="2934340"/>
    <lineage>
        <taxon>Archaea</taxon>
        <taxon>Methanobacteriati</taxon>
        <taxon>Methanobacteriota</taxon>
        <taxon>Stenosarchaea group</taxon>
        <taxon>Halobacteria</taxon>
        <taxon>Halobacteriales</taxon>
        <taxon>Natronomonadaceae</taxon>
        <taxon>Halocatena</taxon>
    </lineage>
</organism>
<keyword evidence="5" id="KW-0289">Folate biosynthesis</keyword>
<keyword evidence="3 5" id="KW-0418">Kinase</keyword>
<dbReference type="GO" id="GO:0046654">
    <property type="term" value="P:tetrahydrofolate biosynthetic process"/>
    <property type="evidence" value="ECO:0007669"/>
    <property type="project" value="UniProtKB-UniRule"/>
</dbReference>